<feature type="binding site" evidence="17">
    <location>
        <position position="72"/>
    </location>
    <ligand>
        <name>ATP</name>
        <dbReference type="ChEBI" id="CHEBI:30616"/>
    </ligand>
</feature>
<keyword evidence="10 19" id="KW-1133">Transmembrane helix</keyword>
<feature type="binding site" evidence="18">
    <location>
        <position position="24"/>
    </location>
    <ligand>
        <name>a divalent metal cation</name>
        <dbReference type="ChEBI" id="CHEBI:60240"/>
    </ligand>
</feature>
<evidence type="ECO:0000256" key="12">
    <source>
        <dbReference type="ARBA" id="ARBA00023136"/>
    </source>
</evidence>
<feature type="transmembrane region" description="Helical" evidence="19">
    <location>
        <begin position="92"/>
        <end position="112"/>
    </location>
</feature>
<keyword evidence="8 20" id="KW-0418">Kinase</keyword>
<evidence type="ECO:0000256" key="18">
    <source>
        <dbReference type="PIRSR" id="PIRSR600829-4"/>
    </source>
</evidence>
<keyword evidence="18" id="KW-0460">Magnesium</keyword>
<dbReference type="InterPro" id="IPR033717">
    <property type="entry name" value="UDPK"/>
</dbReference>
<comment type="caution">
    <text evidence="20">The sequence shown here is derived from an EMBL/GenBank/DDBJ whole genome shotgun (WGS) entry which is preliminary data.</text>
</comment>
<dbReference type="AlphaFoldDB" id="A0AAW9MSG5"/>
<keyword evidence="9 17" id="KW-0067">ATP-binding</keyword>
<dbReference type="Gene3D" id="1.10.287.3610">
    <property type="match status" value="1"/>
</dbReference>
<dbReference type="PANTHER" id="PTHR34299">
    <property type="entry name" value="DIACYLGLYCEROL KINASE"/>
    <property type="match status" value="1"/>
</dbReference>
<comment type="subcellular location">
    <subcellularLocation>
        <location evidence="1">Cell membrane</location>
        <topology evidence="1">Multi-pass membrane protein</topology>
    </subcellularLocation>
</comment>
<dbReference type="GO" id="GO:0005524">
    <property type="term" value="F:ATP binding"/>
    <property type="evidence" value="ECO:0007669"/>
    <property type="project" value="UniProtKB-KW"/>
</dbReference>
<keyword evidence="18" id="KW-0479">Metal-binding</keyword>
<dbReference type="InterPro" id="IPR000829">
    <property type="entry name" value="DAGK"/>
</dbReference>
<evidence type="ECO:0000256" key="10">
    <source>
        <dbReference type="ARBA" id="ARBA00022989"/>
    </source>
</evidence>
<evidence type="ECO:0000256" key="3">
    <source>
        <dbReference type="ARBA" id="ARBA00022475"/>
    </source>
</evidence>
<evidence type="ECO:0000313" key="21">
    <source>
        <dbReference type="Proteomes" id="UP001357733"/>
    </source>
</evidence>
<keyword evidence="4" id="KW-0444">Lipid biosynthesis</keyword>
<comment type="cofactor">
    <cofactor evidence="18">
        <name>Mg(2+)</name>
        <dbReference type="ChEBI" id="CHEBI:18420"/>
    </cofactor>
    <text evidence="18">Mn(2+), Zn(2+), Cd(2+) and Co(2+) support activity to lesser extents.</text>
</comment>
<keyword evidence="11" id="KW-0443">Lipid metabolism</keyword>
<dbReference type="RefSeq" id="WP_324620274.1">
    <property type="nucleotide sequence ID" value="NZ_JAYKOT010000003.1"/>
</dbReference>
<evidence type="ECO:0000256" key="4">
    <source>
        <dbReference type="ARBA" id="ARBA00022516"/>
    </source>
</evidence>
<evidence type="ECO:0000256" key="8">
    <source>
        <dbReference type="ARBA" id="ARBA00022777"/>
    </source>
</evidence>
<evidence type="ECO:0000256" key="7">
    <source>
        <dbReference type="ARBA" id="ARBA00022741"/>
    </source>
</evidence>
<evidence type="ECO:0000256" key="2">
    <source>
        <dbReference type="ARBA" id="ARBA00005967"/>
    </source>
</evidence>
<dbReference type="GO" id="GO:0008654">
    <property type="term" value="P:phospholipid biosynthetic process"/>
    <property type="evidence" value="ECO:0007669"/>
    <property type="project" value="UniProtKB-KW"/>
</dbReference>
<comment type="similarity">
    <text evidence="2">Belongs to the bacterial diacylglycerol kinase family.</text>
</comment>
<dbReference type="Pfam" id="PF01219">
    <property type="entry name" value="DAGK_prokar"/>
    <property type="match status" value="1"/>
</dbReference>
<dbReference type="CDD" id="cd14265">
    <property type="entry name" value="UDPK_IM_like"/>
    <property type="match status" value="1"/>
</dbReference>
<reference evidence="20 21" key="1">
    <citation type="submission" date="2024-01" db="EMBL/GenBank/DDBJ databases">
        <title>Complete genome sequence of Citroniella saccharovorans strain M6.X9, isolated from human fecal sample.</title>
        <authorList>
            <person name="Cheng G."/>
            <person name="Westerholm M."/>
            <person name="Schnurer A."/>
        </authorList>
    </citation>
    <scope>NUCLEOTIDE SEQUENCE [LARGE SCALE GENOMIC DNA]</scope>
    <source>
        <strain evidence="20 21">DSM 29873</strain>
    </source>
</reference>
<evidence type="ECO:0000256" key="1">
    <source>
        <dbReference type="ARBA" id="ARBA00004651"/>
    </source>
</evidence>
<feature type="binding site" evidence="17">
    <location>
        <position position="24"/>
    </location>
    <ligand>
        <name>ATP</name>
        <dbReference type="ChEBI" id="CHEBI:30616"/>
    </ligand>
</feature>
<evidence type="ECO:0000256" key="11">
    <source>
        <dbReference type="ARBA" id="ARBA00023098"/>
    </source>
</evidence>
<keyword evidence="7 17" id="KW-0547">Nucleotide-binding</keyword>
<evidence type="ECO:0000256" key="14">
    <source>
        <dbReference type="ARBA" id="ARBA00023264"/>
    </source>
</evidence>
<dbReference type="EMBL" id="JAYKOT010000003">
    <property type="protein sequence ID" value="MEB3430114.1"/>
    <property type="molecule type" value="Genomic_DNA"/>
</dbReference>
<protein>
    <submittedName>
        <fullName evidence="20">Diacylglycerol kinase family protein</fullName>
        <ecNumber evidence="20">2.7.1.-</ecNumber>
    </submittedName>
</protein>
<name>A0AAW9MSG5_9FIRM</name>
<keyword evidence="21" id="KW-1185">Reference proteome</keyword>
<feature type="active site" description="Proton acceptor" evidence="15">
    <location>
        <position position="65"/>
    </location>
</feature>
<evidence type="ECO:0000313" key="20">
    <source>
        <dbReference type="EMBL" id="MEB3430114.1"/>
    </source>
</evidence>
<keyword evidence="13" id="KW-0594">Phospholipid biosynthesis</keyword>
<proteinExistence type="inferred from homology"/>
<keyword evidence="12 19" id="KW-0472">Membrane</keyword>
<dbReference type="GO" id="GO:0046872">
    <property type="term" value="F:metal ion binding"/>
    <property type="evidence" value="ECO:0007669"/>
    <property type="project" value="UniProtKB-KW"/>
</dbReference>
<keyword evidence="14" id="KW-1208">Phospholipid metabolism</keyword>
<evidence type="ECO:0000256" key="17">
    <source>
        <dbReference type="PIRSR" id="PIRSR600829-3"/>
    </source>
</evidence>
<keyword evidence="5 20" id="KW-0808">Transferase</keyword>
<evidence type="ECO:0000256" key="5">
    <source>
        <dbReference type="ARBA" id="ARBA00022679"/>
    </source>
</evidence>
<dbReference type="Proteomes" id="UP001357733">
    <property type="component" value="Unassembled WGS sequence"/>
</dbReference>
<gene>
    <name evidence="20" type="ORF">VLK81_08970</name>
</gene>
<dbReference type="GO" id="GO:0005886">
    <property type="term" value="C:plasma membrane"/>
    <property type="evidence" value="ECO:0007669"/>
    <property type="project" value="UniProtKB-SubCell"/>
</dbReference>
<feature type="binding site" evidence="16">
    <location>
        <position position="65"/>
    </location>
    <ligand>
        <name>substrate</name>
    </ligand>
</feature>
<feature type="binding site" evidence="18">
    <location>
        <position position="72"/>
    </location>
    <ligand>
        <name>a divalent metal cation</name>
        <dbReference type="ChEBI" id="CHEBI:60240"/>
    </ligand>
</feature>
<evidence type="ECO:0000256" key="16">
    <source>
        <dbReference type="PIRSR" id="PIRSR600829-2"/>
    </source>
</evidence>
<feature type="transmembrane region" description="Helical" evidence="19">
    <location>
        <begin position="52"/>
        <end position="71"/>
    </location>
</feature>
<evidence type="ECO:0000256" key="15">
    <source>
        <dbReference type="PIRSR" id="PIRSR600829-1"/>
    </source>
</evidence>
<feature type="transmembrane region" description="Helical" evidence="19">
    <location>
        <begin position="29"/>
        <end position="46"/>
    </location>
</feature>
<keyword evidence="3" id="KW-1003">Cell membrane</keyword>
<evidence type="ECO:0000256" key="9">
    <source>
        <dbReference type="ARBA" id="ARBA00022840"/>
    </source>
</evidence>
<evidence type="ECO:0000256" key="6">
    <source>
        <dbReference type="ARBA" id="ARBA00022692"/>
    </source>
</evidence>
<dbReference type="EC" id="2.7.1.-" evidence="20"/>
<evidence type="ECO:0000256" key="13">
    <source>
        <dbReference type="ARBA" id="ARBA00023209"/>
    </source>
</evidence>
<accession>A0AAW9MSG5</accession>
<organism evidence="20 21">
    <name type="scientific">Citroniella saccharovorans</name>
    <dbReference type="NCBI Taxonomy" id="2053367"/>
    <lineage>
        <taxon>Bacteria</taxon>
        <taxon>Bacillati</taxon>
        <taxon>Bacillota</taxon>
        <taxon>Tissierellia</taxon>
        <taxon>Tissierellales</taxon>
        <taxon>Peptoniphilaceae</taxon>
        <taxon>Citroniella</taxon>
    </lineage>
</organism>
<feature type="binding site" evidence="17">
    <location>
        <begin position="90"/>
        <end position="91"/>
    </location>
    <ligand>
        <name>ATP</name>
        <dbReference type="ChEBI" id="CHEBI:30616"/>
    </ligand>
</feature>
<evidence type="ECO:0000256" key="19">
    <source>
        <dbReference type="SAM" id="Phobius"/>
    </source>
</evidence>
<dbReference type="InterPro" id="IPR036945">
    <property type="entry name" value="DAGK_sf"/>
</dbReference>
<dbReference type="GO" id="GO:0016301">
    <property type="term" value="F:kinase activity"/>
    <property type="evidence" value="ECO:0007669"/>
    <property type="project" value="UniProtKB-KW"/>
</dbReference>
<keyword evidence="6 19" id="KW-0812">Transmembrane</keyword>
<dbReference type="PANTHER" id="PTHR34299:SF1">
    <property type="entry name" value="DIACYLGLYCEROL KINASE"/>
    <property type="match status" value="1"/>
</dbReference>
<sequence>MKNKNFLQSLKCSFNGIVAYFKSERNAKIEFVFAILAFALGIIFKLSKTEFAVLSITIFFVIVAEMINTGLEKTLDLIDKDFNKDIKFIKDLSAGFVLLSAINSIIIFYLLFIDKILR</sequence>